<dbReference type="EMBL" id="CP021455">
    <property type="protein sequence ID" value="ARU04168.1"/>
    <property type="molecule type" value="Genomic_DNA"/>
</dbReference>
<evidence type="ECO:0000313" key="5">
    <source>
        <dbReference type="EMBL" id="ARU04168.1"/>
    </source>
</evidence>
<dbReference type="InterPro" id="IPR011711">
    <property type="entry name" value="GntR_C"/>
</dbReference>
<dbReference type="PANTHER" id="PTHR43537">
    <property type="entry name" value="TRANSCRIPTIONAL REGULATOR, GNTR FAMILY"/>
    <property type="match status" value="1"/>
</dbReference>
<dbReference type="InterPro" id="IPR036390">
    <property type="entry name" value="WH_DNA-bd_sf"/>
</dbReference>
<evidence type="ECO:0000313" key="6">
    <source>
        <dbReference type="Proteomes" id="UP000196138"/>
    </source>
</evidence>
<dbReference type="SUPFAM" id="SSF48008">
    <property type="entry name" value="GntR ligand-binding domain-like"/>
    <property type="match status" value="1"/>
</dbReference>
<reference evidence="5 6" key="1">
    <citation type="submission" date="2017-05" db="EMBL/GenBank/DDBJ databases">
        <authorList>
            <person name="Song R."/>
            <person name="Chenine A.L."/>
            <person name="Ruprecht R.M."/>
        </authorList>
    </citation>
    <scope>NUCLEOTIDE SEQUENCE [LARGE SCALE GENOMIC DNA]</scope>
    <source>
        <strain evidence="5 6">DSM 26136</strain>
    </source>
</reference>
<evidence type="ECO:0000259" key="4">
    <source>
        <dbReference type="PROSITE" id="PS50949"/>
    </source>
</evidence>
<dbReference type="SMART" id="SM00345">
    <property type="entry name" value="HTH_GNTR"/>
    <property type="match status" value="1"/>
</dbReference>
<dbReference type="OrthoDB" id="8903404at2"/>
<keyword evidence="1" id="KW-0805">Transcription regulation</keyword>
<dbReference type="InterPro" id="IPR008920">
    <property type="entry name" value="TF_FadR/GntR_C"/>
</dbReference>
<dbReference type="PROSITE" id="PS50949">
    <property type="entry name" value="HTH_GNTR"/>
    <property type="match status" value="1"/>
</dbReference>
<feature type="domain" description="HTH gntR-type" evidence="4">
    <location>
        <begin position="15"/>
        <end position="82"/>
    </location>
</feature>
<proteinExistence type="predicted"/>
<dbReference type="GO" id="GO:0003677">
    <property type="term" value="F:DNA binding"/>
    <property type="evidence" value="ECO:0007669"/>
    <property type="project" value="UniProtKB-KW"/>
</dbReference>
<keyword evidence="2" id="KW-0238">DNA-binding</keyword>
<keyword evidence="3" id="KW-0804">Transcription</keyword>
<dbReference type="Proteomes" id="UP000196138">
    <property type="component" value="Chromosome"/>
</dbReference>
<evidence type="ECO:0000256" key="2">
    <source>
        <dbReference type="ARBA" id="ARBA00023125"/>
    </source>
</evidence>
<name>A0A1Y0EL76_9BURK</name>
<dbReference type="Pfam" id="PF00392">
    <property type="entry name" value="GntR"/>
    <property type="match status" value="1"/>
</dbReference>
<dbReference type="AlphaFoldDB" id="A0A1Y0EL76"/>
<evidence type="ECO:0000256" key="1">
    <source>
        <dbReference type="ARBA" id="ARBA00023015"/>
    </source>
</evidence>
<dbReference type="SUPFAM" id="SSF46785">
    <property type="entry name" value="Winged helix' DNA-binding domain"/>
    <property type="match status" value="1"/>
</dbReference>
<evidence type="ECO:0000256" key="3">
    <source>
        <dbReference type="ARBA" id="ARBA00023163"/>
    </source>
</evidence>
<dbReference type="Pfam" id="PF07729">
    <property type="entry name" value="FCD"/>
    <property type="match status" value="1"/>
</dbReference>
<dbReference type="GO" id="GO:0003700">
    <property type="term" value="F:DNA-binding transcription factor activity"/>
    <property type="evidence" value="ECO:0007669"/>
    <property type="project" value="InterPro"/>
</dbReference>
<dbReference type="SMART" id="SM00895">
    <property type="entry name" value="FCD"/>
    <property type="match status" value="1"/>
</dbReference>
<dbReference type="CDD" id="cd07377">
    <property type="entry name" value="WHTH_GntR"/>
    <property type="match status" value="1"/>
</dbReference>
<dbReference type="Gene3D" id="1.20.120.530">
    <property type="entry name" value="GntR ligand-binding domain-like"/>
    <property type="match status" value="1"/>
</dbReference>
<keyword evidence="6" id="KW-1185">Reference proteome</keyword>
<dbReference type="InterPro" id="IPR036388">
    <property type="entry name" value="WH-like_DNA-bd_sf"/>
</dbReference>
<dbReference type="PANTHER" id="PTHR43537:SF49">
    <property type="entry name" value="TRANSCRIPTIONAL REGULATORY PROTEIN"/>
    <property type="match status" value="1"/>
</dbReference>
<dbReference type="Gene3D" id="1.10.10.10">
    <property type="entry name" value="Winged helix-like DNA-binding domain superfamily/Winged helix DNA-binding domain"/>
    <property type="match status" value="1"/>
</dbReference>
<protein>
    <submittedName>
        <fullName evidence="5">GntR family transcriptional regulator</fullName>
    </submittedName>
</protein>
<dbReference type="InterPro" id="IPR000524">
    <property type="entry name" value="Tscrpt_reg_HTH_GntR"/>
</dbReference>
<dbReference type="KEGG" id="cser:CCO03_05290"/>
<accession>A0A1Y0EL76</accession>
<gene>
    <name evidence="5" type="ORF">CCO03_05290</name>
</gene>
<organism evidence="5 6">
    <name type="scientific">Comamonas serinivorans</name>
    <dbReference type="NCBI Taxonomy" id="1082851"/>
    <lineage>
        <taxon>Bacteria</taxon>
        <taxon>Pseudomonadati</taxon>
        <taxon>Pseudomonadota</taxon>
        <taxon>Betaproteobacteria</taxon>
        <taxon>Burkholderiales</taxon>
        <taxon>Comamonadaceae</taxon>
        <taxon>Comamonas</taxon>
    </lineage>
</organism>
<sequence>MDVSAMTRRPETAPPCSAAGLVTQLEEDIVFGRLHPRERLVEDELMARFEAKRHVVREALASLDRMGLVERRRNVGAFVRSFSTQEVEELYDLRSLLEVEAARQIALPLAPQALDELVAIQHRHDEAVAQGHAREVFVVNLAFHKTLFTLAGNRTLARAIEEYARQTYAIRFAGLVSAEYRSKARDEHWQMIEALRRNDSPTLQALCRAHLRPSQDAYLQTQRLRDATGG</sequence>